<accession>A0AAE3H1Z7</accession>
<dbReference type="Gene3D" id="3.90.1150.200">
    <property type="match status" value="1"/>
</dbReference>
<organism evidence="2 3">
    <name type="scientific">Lacihabitans soyangensis</name>
    <dbReference type="NCBI Taxonomy" id="869394"/>
    <lineage>
        <taxon>Bacteria</taxon>
        <taxon>Pseudomonadati</taxon>
        <taxon>Bacteroidota</taxon>
        <taxon>Cytophagia</taxon>
        <taxon>Cytophagales</taxon>
        <taxon>Leadbetterellaceae</taxon>
        <taxon>Lacihabitans</taxon>
    </lineage>
</organism>
<evidence type="ECO:0000259" key="1">
    <source>
        <dbReference type="Pfam" id="PF08818"/>
    </source>
</evidence>
<dbReference type="AlphaFoldDB" id="A0AAE3H1Z7"/>
<dbReference type="EMBL" id="RJUF01000015">
    <property type="protein sequence ID" value="MCP9762800.1"/>
    <property type="molecule type" value="Genomic_DNA"/>
</dbReference>
<dbReference type="SUPFAM" id="SSF159888">
    <property type="entry name" value="YdhG-like"/>
    <property type="match status" value="1"/>
</dbReference>
<proteinExistence type="predicted"/>
<protein>
    <submittedName>
        <fullName evidence="2">DUF1801 domain-containing protein</fullName>
    </submittedName>
</protein>
<dbReference type="Pfam" id="PF08818">
    <property type="entry name" value="DUF1801"/>
    <property type="match status" value="1"/>
</dbReference>
<feature type="domain" description="YdhG-like" evidence="1">
    <location>
        <begin position="30"/>
        <end position="133"/>
    </location>
</feature>
<keyword evidence="3" id="KW-1185">Reference proteome</keyword>
<sequence>MAKNVYKNDSEAVLKSISEMKPEYAALSKLIREAILESDHQIDEFIKWNVPAYFYKGDIKPFDPKEYKRDMLVFNTRQKDHILLILPTGAKLTNVENLLEGDYPDGRRMIKFHSEAEFLEKKSVFQQIIKEWISLVE</sequence>
<dbReference type="Proteomes" id="UP001204144">
    <property type="component" value="Unassembled WGS sequence"/>
</dbReference>
<gene>
    <name evidence="2" type="ORF">EGI31_07510</name>
</gene>
<dbReference type="RefSeq" id="WP_255036575.1">
    <property type="nucleotide sequence ID" value="NZ_RJUF01000015.1"/>
</dbReference>
<reference evidence="2 3" key="1">
    <citation type="submission" date="2018-11" db="EMBL/GenBank/DDBJ databases">
        <title>Novel bacteria species description.</title>
        <authorList>
            <person name="Han J.-H."/>
        </authorList>
    </citation>
    <scope>NUCLEOTIDE SEQUENCE [LARGE SCALE GENOMIC DNA]</scope>
    <source>
        <strain evidence="2 3">KCTC23259</strain>
    </source>
</reference>
<comment type="caution">
    <text evidence="2">The sequence shown here is derived from an EMBL/GenBank/DDBJ whole genome shotgun (WGS) entry which is preliminary data.</text>
</comment>
<name>A0AAE3H1Z7_9BACT</name>
<evidence type="ECO:0000313" key="2">
    <source>
        <dbReference type="EMBL" id="MCP9762800.1"/>
    </source>
</evidence>
<dbReference type="InterPro" id="IPR014922">
    <property type="entry name" value="YdhG-like"/>
</dbReference>
<evidence type="ECO:0000313" key="3">
    <source>
        <dbReference type="Proteomes" id="UP001204144"/>
    </source>
</evidence>